<gene>
    <name evidence="4" type="ORF">JOM49_008474</name>
</gene>
<evidence type="ECO:0000313" key="5">
    <source>
        <dbReference type="Proteomes" id="UP000741013"/>
    </source>
</evidence>
<accession>A0ABS4Q5I5</accession>
<organism evidence="4 5">
    <name type="scientific">Amycolatopsis magusensis</name>
    <dbReference type="NCBI Taxonomy" id="882444"/>
    <lineage>
        <taxon>Bacteria</taxon>
        <taxon>Bacillati</taxon>
        <taxon>Actinomycetota</taxon>
        <taxon>Actinomycetes</taxon>
        <taxon>Pseudonocardiales</taxon>
        <taxon>Pseudonocardiaceae</taxon>
        <taxon>Amycolatopsis</taxon>
    </lineage>
</organism>
<dbReference type="Pfam" id="PF13379">
    <property type="entry name" value="NMT1_2"/>
    <property type="match status" value="1"/>
</dbReference>
<feature type="chain" id="PRO_5046189008" evidence="2">
    <location>
        <begin position="25"/>
        <end position="335"/>
    </location>
</feature>
<dbReference type="PROSITE" id="PS51257">
    <property type="entry name" value="PROKAR_LIPOPROTEIN"/>
    <property type="match status" value="1"/>
</dbReference>
<evidence type="ECO:0000313" key="4">
    <source>
        <dbReference type="EMBL" id="MBP2186948.1"/>
    </source>
</evidence>
<reference evidence="4 5" key="1">
    <citation type="submission" date="2021-03" db="EMBL/GenBank/DDBJ databases">
        <title>Sequencing the genomes of 1000 actinobacteria strains.</title>
        <authorList>
            <person name="Klenk H.-P."/>
        </authorList>
    </citation>
    <scope>NUCLEOTIDE SEQUENCE [LARGE SCALE GENOMIC DNA]</scope>
    <source>
        <strain evidence="4 5">DSM 45510</strain>
    </source>
</reference>
<feature type="signal peptide" evidence="2">
    <location>
        <begin position="1"/>
        <end position="24"/>
    </location>
</feature>
<evidence type="ECO:0000256" key="2">
    <source>
        <dbReference type="SAM" id="SignalP"/>
    </source>
</evidence>
<comment type="caution">
    <text evidence="4">The sequence shown here is derived from an EMBL/GenBank/DDBJ whole genome shotgun (WGS) entry which is preliminary data.</text>
</comment>
<dbReference type="RefSeq" id="WP_209670362.1">
    <property type="nucleotide sequence ID" value="NZ_JAGGMS010000001.1"/>
</dbReference>
<dbReference type="Gene3D" id="3.40.190.10">
    <property type="entry name" value="Periplasmic binding protein-like II"/>
    <property type="match status" value="2"/>
</dbReference>
<evidence type="ECO:0000259" key="3">
    <source>
        <dbReference type="SMART" id="SM00062"/>
    </source>
</evidence>
<keyword evidence="2" id="KW-0732">Signal</keyword>
<evidence type="ECO:0000256" key="1">
    <source>
        <dbReference type="ARBA" id="ARBA00010742"/>
    </source>
</evidence>
<keyword evidence="5" id="KW-1185">Reference proteome</keyword>
<dbReference type="PANTHER" id="PTHR30024">
    <property type="entry name" value="ALIPHATIC SULFONATES-BINDING PROTEIN-RELATED"/>
    <property type="match status" value="1"/>
</dbReference>
<dbReference type="NCBIfam" id="TIGR01728">
    <property type="entry name" value="SsuA_fam"/>
    <property type="match status" value="1"/>
</dbReference>
<proteinExistence type="inferred from homology"/>
<dbReference type="EMBL" id="JAGGMS010000001">
    <property type="protein sequence ID" value="MBP2186948.1"/>
    <property type="molecule type" value="Genomic_DNA"/>
</dbReference>
<name>A0ABS4Q5I5_9PSEU</name>
<dbReference type="SUPFAM" id="SSF53850">
    <property type="entry name" value="Periplasmic binding protein-like II"/>
    <property type="match status" value="1"/>
</dbReference>
<protein>
    <submittedName>
        <fullName evidence="4">Sulfonate transport system substrate-binding protein</fullName>
    </submittedName>
</protein>
<dbReference type="InterPro" id="IPR001638">
    <property type="entry name" value="Solute-binding_3/MltF_N"/>
</dbReference>
<dbReference type="CDD" id="cd13558">
    <property type="entry name" value="PBP2_SsuA_like_2"/>
    <property type="match status" value="1"/>
</dbReference>
<sequence>MPTPSKALPALLAAAVLGGCGSQAEPAAAPPAPVSAAELANVTLKVGDQKGGVKSLLTAAGLLDDLPYRIEFSTFTSGPPLLEAASAGAIDIGRVGNTPPIFAAAADAKISVVAAAQAPVVDDALLVPQDSPLRDITELRGKTIGVAKGSSAHGQVLYNLRAAGLSTKDVKLSYLQPADAFAAFNQKAIDAWAVWDPYTSQAQQESDARVLTDGVGKTNGYVFQVAGRDALADPGKNSVLREYVTRVARAQKWADTHRPEWAAAWAAETGLKPEVTGAATARGVELPVALDDQVLGSQQELADAFTDEKLLPGAIDFAAFADQRYSDDLRTVREK</sequence>
<dbReference type="PANTHER" id="PTHR30024:SF48">
    <property type="entry name" value="ABC TRANSPORTER SUBSTRATE-BINDING PROTEIN"/>
    <property type="match status" value="1"/>
</dbReference>
<feature type="domain" description="Solute-binding protein family 3/N-terminal" evidence="3">
    <location>
        <begin position="43"/>
        <end position="257"/>
    </location>
</feature>
<dbReference type="Proteomes" id="UP000741013">
    <property type="component" value="Unassembled WGS sequence"/>
</dbReference>
<dbReference type="SMART" id="SM00062">
    <property type="entry name" value="PBPb"/>
    <property type="match status" value="1"/>
</dbReference>
<dbReference type="InterPro" id="IPR010067">
    <property type="entry name" value="ABC_SsuA_sub-bd"/>
</dbReference>
<comment type="similarity">
    <text evidence="1">Belongs to the bacterial solute-binding protein SsuA/TauA family.</text>
</comment>